<dbReference type="InterPro" id="IPR036271">
    <property type="entry name" value="Tet_transcr_reg_TetR-rel_C_sf"/>
</dbReference>
<keyword evidence="3" id="KW-0804">Transcription</keyword>
<dbReference type="PRINTS" id="PR00455">
    <property type="entry name" value="HTHTETR"/>
</dbReference>
<proteinExistence type="predicted"/>
<evidence type="ECO:0000313" key="6">
    <source>
        <dbReference type="EMBL" id="WXK81213.1"/>
    </source>
</evidence>
<feature type="domain" description="HTH tetR-type" evidence="5">
    <location>
        <begin position="8"/>
        <end position="68"/>
    </location>
</feature>
<dbReference type="InterPro" id="IPR050109">
    <property type="entry name" value="HTH-type_TetR-like_transc_reg"/>
</dbReference>
<dbReference type="PROSITE" id="PS50977">
    <property type="entry name" value="HTH_TETR_2"/>
    <property type="match status" value="1"/>
</dbReference>
<dbReference type="SUPFAM" id="SSF48498">
    <property type="entry name" value="Tetracyclin repressor-like, C-terminal domain"/>
    <property type="match status" value="1"/>
</dbReference>
<keyword evidence="1" id="KW-0805">Transcription regulation</keyword>
<evidence type="ECO:0000256" key="1">
    <source>
        <dbReference type="ARBA" id="ARBA00023015"/>
    </source>
</evidence>
<evidence type="ECO:0000256" key="3">
    <source>
        <dbReference type="ARBA" id="ARBA00023163"/>
    </source>
</evidence>
<evidence type="ECO:0000256" key="4">
    <source>
        <dbReference type="PROSITE-ProRule" id="PRU00335"/>
    </source>
</evidence>
<accession>A0ABZ2R1I6</accession>
<dbReference type="Proteomes" id="UP001626628">
    <property type="component" value="Chromosome"/>
</dbReference>
<dbReference type="Gene3D" id="1.10.357.10">
    <property type="entry name" value="Tetracycline Repressor, domain 2"/>
    <property type="match status" value="1"/>
</dbReference>
<gene>
    <name evidence="6" type="ORF">WAB15_37285</name>
</gene>
<dbReference type="SUPFAM" id="SSF46689">
    <property type="entry name" value="Homeodomain-like"/>
    <property type="match status" value="1"/>
</dbReference>
<sequence length="239" mass="25714">MAQQDRAIRTRRVILEAAASVFDEQGYDRATIAEVLERAGVTKGALYFHFASKEQLALAVLEEHVTDIAVEPQQIKLQEFVDSGQVLAFRLRSDPMQRGAARLAVEQGSNHLDRKRSMLSWTVFVESLLGDARTRGEILDSVVIHETAELFVGAFAGIQMMSHALTNQADLCYRLTVFFQHTLPSIAVPAVLARLNLDPERGAKLDAALRRSAQVDAVVDAPAPAPAGAGAGAGAVAGG</sequence>
<feature type="DNA-binding region" description="H-T-H motif" evidence="4">
    <location>
        <begin position="31"/>
        <end position="50"/>
    </location>
</feature>
<dbReference type="RefSeq" id="WP_407289024.1">
    <property type="nucleotide sequence ID" value="NZ_CP147982.1"/>
</dbReference>
<name>A0ABZ2R1I6_9ACTN</name>
<keyword evidence="7" id="KW-1185">Reference proteome</keyword>
<dbReference type="PANTHER" id="PTHR30055">
    <property type="entry name" value="HTH-TYPE TRANSCRIPTIONAL REGULATOR RUTR"/>
    <property type="match status" value="1"/>
</dbReference>
<dbReference type="InterPro" id="IPR001647">
    <property type="entry name" value="HTH_TetR"/>
</dbReference>
<dbReference type="PROSITE" id="PS01081">
    <property type="entry name" value="HTH_TETR_1"/>
    <property type="match status" value="1"/>
</dbReference>
<evidence type="ECO:0000313" key="7">
    <source>
        <dbReference type="Proteomes" id="UP001626628"/>
    </source>
</evidence>
<dbReference type="EMBL" id="CP147982">
    <property type="protein sequence ID" value="WXK81213.1"/>
    <property type="molecule type" value="Genomic_DNA"/>
</dbReference>
<dbReference type="Pfam" id="PF00440">
    <property type="entry name" value="TetR_N"/>
    <property type="match status" value="1"/>
</dbReference>
<evidence type="ECO:0000259" key="5">
    <source>
        <dbReference type="PROSITE" id="PS50977"/>
    </source>
</evidence>
<dbReference type="NCBIfam" id="NF041196">
    <property type="entry name" value="ScbR_bind_reg"/>
    <property type="match status" value="1"/>
</dbReference>
<dbReference type="InterPro" id="IPR009057">
    <property type="entry name" value="Homeodomain-like_sf"/>
</dbReference>
<dbReference type="PANTHER" id="PTHR30055:SF234">
    <property type="entry name" value="HTH-TYPE TRANSCRIPTIONAL REGULATOR BETI"/>
    <property type="match status" value="1"/>
</dbReference>
<evidence type="ECO:0000256" key="2">
    <source>
        <dbReference type="ARBA" id="ARBA00023125"/>
    </source>
</evidence>
<keyword evidence="2 4" id="KW-0238">DNA-binding</keyword>
<organism evidence="6 7">
    <name type="scientific">Streptomyces sirii</name>
    <dbReference type="NCBI Taxonomy" id="3127701"/>
    <lineage>
        <taxon>Bacteria</taxon>
        <taxon>Bacillati</taxon>
        <taxon>Actinomycetota</taxon>
        <taxon>Actinomycetes</taxon>
        <taxon>Kitasatosporales</taxon>
        <taxon>Streptomycetaceae</taxon>
        <taxon>Streptomyces</taxon>
    </lineage>
</organism>
<reference evidence="6 7" key="1">
    <citation type="submission" date="2024-03" db="EMBL/GenBank/DDBJ databases">
        <title>The complete genome of Streptomyces sirii sp.nov.</title>
        <authorList>
            <person name="Zakalyukina Y.V."/>
            <person name="Belik A.R."/>
            <person name="Biryukov M.V."/>
            <person name="Baturina O.A."/>
            <person name="Kabilov M.R."/>
        </authorList>
    </citation>
    <scope>NUCLEOTIDE SEQUENCE [LARGE SCALE GENOMIC DNA]</scope>
    <source>
        <strain evidence="6 7">BP-8</strain>
    </source>
</reference>
<dbReference type="InterPro" id="IPR023772">
    <property type="entry name" value="DNA-bd_HTH_TetR-type_CS"/>
</dbReference>
<protein>
    <submittedName>
        <fullName evidence="6">ScbR family autoregulator-binding transcription factor</fullName>
    </submittedName>
</protein>
<dbReference type="InterPro" id="IPR047923">
    <property type="entry name" value="ArpA-like"/>
</dbReference>